<dbReference type="Proteomes" id="UP001153365">
    <property type="component" value="Unassembled WGS sequence"/>
</dbReference>
<feature type="compositionally biased region" description="Polar residues" evidence="1">
    <location>
        <begin position="111"/>
        <end position="126"/>
    </location>
</feature>
<proteinExistence type="predicted"/>
<dbReference type="EMBL" id="CALTRL010006412">
    <property type="protein sequence ID" value="CAH7690843.1"/>
    <property type="molecule type" value="Genomic_DNA"/>
</dbReference>
<feature type="region of interest" description="Disordered" evidence="1">
    <location>
        <begin position="111"/>
        <end position="139"/>
    </location>
</feature>
<evidence type="ECO:0000313" key="3">
    <source>
        <dbReference type="Proteomes" id="UP001153365"/>
    </source>
</evidence>
<dbReference type="AlphaFoldDB" id="A0AAV0BVN8"/>
<evidence type="ECO:0000256" key="1">
    <source>
        <dbReference type="SAM" id="MobiDB-lite"/>
    </source>
</evidence>
<keyword evidence="3" id="KW-1185">Reference proteome</keyword>
<name>A0AAV0BVN8_PHAPC</name>
<sequence length="259" mass="29881">MSTPLLKRLAAYHSHNLINCNREKPIQDQNQYPHHQQQQKHQLPLLLSTLKSLPYIPPVVSPLRSNRHNSVSQKRPLPPVPPNQIGSNGLLRLETYLSGFYQSAHLTSFTGSNQSDSNTQNLNKQALPSPKPLEPKRINTDNGFELSIENLPVQNLRNQQFKKALPLPPQSSSVTLELENDQSGFMEKKKKWNVWFEKYLRQLDEKKPIVWGGYTQDEIDGLMRQLNPEPDQSGEQKILIDVWRHLNLEFEGVWVVQLF</sequence>
<reference evidence="2" key="1">
    <citation type="submission" date="2022-06" db="EMBL/GenBank/DDBJ databases">
        <authorList>
            <consortium name="SYNGENTA / RWTH Aachen University"/>
        </authorList>
    </citation>
    <scope>NUCLEOTIDE SEQUENCE</scope>
</reference>
<protein>
    <submittedName>
        <fullName evidence="2">Uncharacterized protein</fullName>
    </submittedName>
</protein>
<feature type="region of interest" description="Disordered" evidence="1">
    <location>
        <begin position="64"/>
        <end position="85"/>
    </location>
</feature>
<gene>
    <name evidence="2" type="ORF">PPACK8108_LOCUS26310</name>
</gene>
<evidence type="ECO:0000313" key="2">
    <source>
        <dbReference type="EMBL" id="CAH7690843.1"/>
    </source>
</evidence>
<organism evidence="2 3">
    <name type="scientific">Phakopsora pachyrhizi</name>
    <name type="common">Asian soybean rust disease fungus</name>
    <dbReference type="NCBI Taxonomy" id="170000"/>
    <lineage>
        <taxon>Eukaryota</taxon>
        <taxon>Fungi</taxon>
        <taxon>Dikarya</taxon>
        <taxon>Basidiomycota</taxon>
        <taxon>Pucciniomycotina</taxon>
        <taxon>Pucciniomycetes</taxon>
        <taxon>Pucciniales</taxon>
        <taxon>Phakopsoraceae</taxon>
        <taxon>Phakopsora</taxon>
    </lineage>
</organism>
<comment type="caution">
    <text evidence="2">The sequence shown here is derived from an EMBL/GenBank/DDBJ whole genome shotgun (WGS) entry which is preliminary data.</text>
</comment>
<accession>A0AAV0BVN8</accession>